<dbReference type="SUPFAM" id="SSF81321">
    <property type="entry name" value="Family A G protein-coupled receptor-like"/>
    <property type="match status" value="1"/>
</dbReference>
<evidence type="ECO:0000313" key="2">
    <source>
        <dbReference type="EMBL" id="KAK6752338.1"/>
    </source>
</evidence>
<evidence type="ECO:0008006" key="4">
    <source>
        <dbReference type="Google" id="ProtNLM"/>
    </source>
</evidence>
<protein>
    <recommendedName>
        <fullName evidence="4">G-protein coupled receptors family 1 profile domain-containing protein</fullName>
    </recommendedName>
</protein>
<feature type="transmembrane region" description="Helical" evidence="1">
    <location>
        <begin position="43"/>
        <end position="67"/>
    </location>
</feature>
<feature type="transmembrane region" description="Helical" evidence="1">
    <location>
        <begin position="126"/>
        <end position="145"/>
    </location>
</feature>
<dbReference type="InterPro" id="IPR019425">
    <property type="entry name" value="7TM_GPCR_serpentine_rcpt_Srt"/>
</dbReference>
<keyword evidence="3" id="KW-1185">Reference proteome</keyword>
<dbReference type="EMBL" id="JAVFWL010000004">
    <property type="protein sequence ID" value="KAK6752338.1"/>
    <property type="molecule type" value="Genomic_DNA"/>
</dbReference>
<keyword evidence="1" id="KW-0812">Transmembrane</keyword>
<dbReference type="Proteomes" id="UP001303046">
    <property type="component" value="Unassembled WGS sequence"/>
</dbReference>
<accession>A0ABR1DPJ2</accession>
<feature type="transmembrane region" description="Helical" evidence="1">
    <location>
        <begin position="200"/>
        <end position="224"/>
    </location>
</feature>
<dbReference type="PANTHER" id="PTHR23021">
    <property type="entry name" value="SERPENTINE RECEPTOR, CLASS T"/>
    <property type="match status" value="1"/>
</dbReference>
<feature type="transmembrane region" description="Helical" evidence="1">
    <location>
        <begin position="88"/>
        <end position="106"/>
    </location>
</feature>
<gene>
    <name evidence="2" type="primary">Necator_chrIV.g16936</name>
    <name evidence="2" type="ORF">RB195_003638</name>
</gene>
<name>A0ABR1DPJ2_NECAM</name>
<feature type="transmembrane region" description="Helical" evidence="1">
    <location>
        <begin position="276"/>
        <end position="300"/>
    </location>
</feature>
<dbReference type="Gene3D" id="1.20.1070.10">
    <property type="entry name" value="Rhodopsin 7-helix transmembrane proteins"/>
    <property type="match status" value="1"/>
</dbReference>
<evidence type="ECO:0000313" key="3">
    <source>
        <dbReference type="Proteomes" id="UP001303046"/>
    </source>
</evidence>
<dbReference type="PANTHER" id="PTHR23021:SF82">
    <property type="entry name" value="G PROTEIN-COUPLED RECEPTOR"/>
    <property type="match status" value="1"/>
</dbReference>
<feature type="transmembrane region" description="Helical" evidence="1">
    <location>
        <begin position="157"/>
        <end position="180"/>
    </location>
</feature>
<evidence type="ECO:0000256" key="1">
    <source>
        <dbReference type="SAM" id="Phobius"/>
    </source>
</evidence>
<organism evidence="2 3">
    <name type="scientific">Necator americanus</name>
    <name type="common">Human hookworm</name>
    <dbReference type="NCBI Taxonomy" id="51031"/>
    <lineage>
        <taxon>Eukaryota</taxon>
        <taxon>Metazoa</taxon>
        <taxon>Ecdysozoa</taxon>
        <taxon>Nematoda</taxon>
        <taxon>Chromadorea</taxon>
        <taxon>Rhabditida</taxon>
        <taxon>Rhabditina</taxon>
        <taxon>Rhabditomorpha</taxon>
        <taxon>Strongyloidea</taxon>
        <taxon>Ancylostomatidae</taxon>
        <taxon>Bunostominae</taxon>
        <taxon>Necator</taxon>
    </lineage>
</organism>
<keyword evidence="1" id="KW-1133">Transmembrane helix</keyword>
<feature type="transmembrane region" description="Helical" evidence="1">
    <location>
        <begin position="245"/>
        <end position="264"/>
    </location>
</feature>
<comment type="caution">
    <text evidence="2">The sequence shown here is derived from an EMBL/GenBank/DDBJ whole genome shotgun (WGS) entry which is preliminary data.</text>
</comment>
<reference evidence="2 3" key="1">
    <citation type="submission" date="2023-08" db="EMBL/GenBank/DDBJ databases">
        <title>A Necator americanus chromosomal reference genome.</title>
        <authorList>
            <person name="Ilik V."/>
            <person name="Petrzelkova K.J."/>
            <person name="Pardy F."/>
            <person name="Fuh T."/>
            <person name="Niatou-Singa F.S."/>
            <person name="Gouil Q."/>
            <person name="Baker L."/>
            <person name="Ritchie M.E."/>
            <person name="Jex A.R."/>
            <person name="Gazzola D."/>
            <person name="Li H."/>
            <person name="Toshio Fujiwara R."/>
            <person name="Zhan B."/>
            <person name="Aroian R.V."/>
            <person name="Pafco B."/>
            <person name="Schwarz E.M."/>
        </authorList>
    </citation>
    <scope>NUCLEOTIDE SEQUENCE [LARGE SCALE GENOMIC DNA]</scope>
    <source>
        <strain evidence="2 3">Aroian</strain>
        <tissue evidence="2">Whole animal</tissue>
    </source>
</reference>
<keyword evidence="1" id="KW-0472">Membrane</keyword>
<sequence>MLLQFFFFKKPLGTCEAQSVQFWMTSLSQERPHLFTINDDPEAIRIGIIYLCLSFFMIPFYCVFNWVMFTDKEITRVLVYRLMNHLHLIDFGQLLCHFISGFFPIFPEITHRSRFFSSFIGSTVNSLWQAMFPYLCVLSISRILIIRKKMDGNILMWQLKGIIIFGWIFTITVWLWSWFGMAFVFGKISWEYDFSKWSSIYLKIIELAWCWPSILICYLMYVGITIHLLMTKREISTKKSHKQEILIFSQATLSNGYMFGLMVAWNASGLLGLTQNYYQCIINCIWISFCYLNPLLLLILNKTIRQKFLAFFLPQRYAPKTVSIQKKTVATISAI</sequence>
<proteinExistence type="predicted"/>